<organism evidence="2 3">
    <name type="scientific">Mycolicibacterium komossense</name>
    <dbReference type="NCBI Taxonomy" id="1779"/>
    <lineage>
        <taxon>Bacteria</taxon>
        <taxon>Bacillati</taxon>
        <taxon>Actinomycetota</taxon>
        <taxon>Actinomycetes</taxon>
        <taxon>Mycobacteriales</taxon>
        <taxon>Mycobacteriaceae</taxon>
        <taxon>Mycolicibacterium</taxon>
    </lineage>
</organism>
<accession>A0ABT3CM00</accession>
<feature type="compositionally biased region" description="Basic and acidic residues" evidence="1">
    <location>
        <begin position="139"/>
        <end position="169"/>
    </location>
</feature>
<dbReference type="RefSeq" id="WP_264071711.1">
    <property type="nucleotide sequence ID" value="NZ_JACKTY010000050.1"/>
</dbReference>
<comment type="caution">
    <text evidence="2">The sequence shown here is derived from an EMBL/GenBank/DDBJ whole genome shotgun (WGS) entry which is preliminary data.</text>
</comment>
<evidence type="ECO:0008006" key="4">
    <source>
        <dbReference type="Google" id="ProtNLM"/>
    </source>
</evidence>
<evidence type="ECO:0000313" key="3">
    <source>
        <dbReference type="Proteomes" id="UP001526201"/>
    </source>
</evidence>
<dbReference type="Proteomes" id="UP001526201">
    <property type="component" value="Unassembled WGS sequence"/>
</dbReference>
<keyword evidence="3" id="KW-1185">Reference proteome</keyword>
<proteinExistence type="predicted"/>
<name>A0ABT3CM00_9MYCO</name>
<gene>
    <name evidence="2" type="ORF">H7J73_30900</name>
</gene>
<protein>
    <recommendedName>
        <fullName evidence="4">HNH endonuclease</fullName>
    </recommendedName>
</protein>
<evidence type="ECO:0000313" key="2">
    <source>
        <dbReference type="EMBL" id="MCV7230426.1"/>
    </source>
</evidence>
<reference evidence="2 3" key="1">
    <citation type="journal article" date="2022" name="BMC Genomics">
        <title>Comparative genome analysis of mycobacteria focusing on tRNA and non-coding RNA.</title>
        <authorList>
            <person name="Behra P.R.K."/>
            <person name="Pettersson B.M.F."/>
            <person name="Ramesh M."/>
            <person name="Das S."/>
            <person name="Dasgupta S."/>
            <person name="Kirsebom L.A."/>
        </authorList>
    </citation>
    <scope>NUCLEOTIDE SEQUENCE [LARGE SCALE GENOMIC DNA]</scope>
    <source>
        <strain evidence="2 3">DSM 44078</strain>
    </source>
</reference>
<feature type="region of interest" description="Disordered" evidence="1">
    <location>
        <begin position="135"/>
        <end position="169"/>
    </location>
</feature>
<sequence length="257" mass="29470">MSTSFMKALCCTCGSVRECRRPRNHRAENYWLSKPIDLDWHRETGDLKCEECGRITTHALLLPEGDNWRDHAEMMQRVATGNSHGHFKNQQQFDEVATKFRQGFPRNPELNHFRYGSDAQAAWDAGRPTVKALCGEQIPVDRDPSGPASKGRDERRQDDRQIKPAQVRDQEYEDSETGLWWTELDCVDCLRVWHLELLAQRRDVLSGKLTQFLADLLADQEGGYPKKIGLRVVDALIEAFEAINQRSDAVKSEDSNQ</sequence>
<evidence type="ECO:0000256" key="1">
    <source>
        <dbReference type="SAM" id="MobiDB-lite"/>
    </source>
</evidence>
<dbReference type="EMBL" id="JACKTY010000050">
    <property type="protein sequence ID" value="MCV7230426.1"/>
    <property type="molecule type" value="Genomic_DNA"/>
</dbReference>